<organism evidence="1 3">
    <name type="scientific">Commensalibacter communis</name>
    <dbReference type="NCBI Taxonomy" id="2972786"/>
    <lineage>
        <taxon>Bacteria</taxon>
        <taxon>Pseudomonadati</taxon>
        <taxon>Pseudomonadota</taxon>
        <taxon>Alphaproteobacteria</taxon>
        <taxon>Acetobacterales</taxon>
        <taxon>Acetobacteraceae</taxon>
    </lineage>
</organism>
<evidence type="ECO:0000313" key="1">
    <source>
        <dbReference type="EMBL" id="CAI3956503.1"/>
    </source>
</evidence>
<name>A0A9W4TP59_9PROT</name>
<dbReference type="EMBL" id="CAMXCS010000009">
    <property type="protein sequence ID" value="CAI3958238.1"/>
    <property type="molecule type" value="Genomic_DNA"/>
</dbReference>
<comment type="caution">
    <text evidence="1">The sequence shown here is derived from an EMBL/GenBank/DDBJ whole genome shotgun (WGS) entry which is preliminary data.</text>
</comment>
<keyword evidence="4" id="KW-1185">Reference proteome</keyword>
<dbReference type="AlphaFoldDB" id="A0A9W4TP59"/>
<gene>
    <name evidence="2" type="ORF">R53529_LOCUS2132</name>
    <name evidence="1" type="ORF">R53530_LOCUS2154</name>
</gene>
<accession>A0A9W4TP59</accession>
<evidence type="ECO:0000313" key="4">
    <source>
        <dbReference type="Proteomes" id="UP001154259"/>
    </source>
</evidence>
<proteinExistence type="predicted"/>
<dbReference type="RefSeq" id="WP_271790550.1">
    <property type="nucleotide sequence ID" value="NZ_CAMXCM010000009.1"/>
</dbReference>
<evidence type="ECO:0000313" key="2">
    <source>
        <dbReference type="EMBL" id="CAI3958238.1"/>
    </source>
</evidence>
<sequence>MLNIIMRILVIVKNKLYKIRLNKSYLFIIVLPFYPIELQATTNQYYPILKKTIQIDVDLVKLLKLIPKSSKIPIESLQKLFNNTLERSTTPYIIFYKGGPYQTKDGTMLMIEIRNISTKPDVVGILDIRIIKDSCIAIDTIKKPFHMIFLPPDTLHDGAPFYYEAPVDWGIFAISVSPFRKNCIDSIVFRGFGDDSEKQGKIEDRKASLRGEFDDFKKALGVQ</sequence>
<dbReference type="EMBL" id="CAMXCM010000009">
    <property type="protein sequence ID" value="CAI3956503.1"/>
    <property type="molecule type" value="Genomic_DNA"/>
</dbReference>
<dbReference type="Proteomes" id="UP001154255">
    <property type="component" value="Unassembled WGS sequence"/>
</dbReference>
<reference evidence="1" key="1">
    <citation type="submission" date="2022-10" db="EMBL/GenBank/DDBJ databases">
        <authorList>
            <person name="Botero Cardona J."/>
        </authorList>
    </citation>
    <scope>NUCLEOTIDE SEQUENCE</scope>
    <source>
        <strain evidence="1">LMG 31819</strain>
        <strain evidence="2">R-53529</strain>
    </source>
</reference>
<dbReference type="Proteomes" id="UP001154259">
    <property type="component" value="Unassembled WGS sequence"/>
</dbReference>
<protein>
    <submittedName>
        <fullName evidence="1">Uncharacterized protein</fullName>
    </submittedName>
</protein>
<evidence type="ECO:0000313" key="3">
    <source>
        <dbReference type="Proteomes" id="UP001154255"/>
    </source>
</evidence>